<dbReference type="OrthoDB" id="7784409at2"/>
<reference evidence="8 9" key="1">
    <citation type="submission" date="2018-04" db="EMBL/GenBank/DDBJ databases">
        <title>Genomic Encyclopedia of Archaeal and Bacterial Type Strains, Phase II (KMG-II): from individual species to whole genera.</title>
        <authorList>
            <person name="Goeker M."/>
        </authorList>
    </citation>
    <scope>NUCLEOTIDE SEQUENCE [LARGE SCALE GENOMIC DNA]</scope>
    <source>
        <strain evidence="8 9">DSM 29329</strain>
    </source>
</reference>
<comment type="caution">
    <text evidence="8">The sequence shown here is derived from an EMBL/GenBank/DDBJ whole genome shotgun (WGS) entry which is preliminary data.</text>
</comment>
<feature type="signal peptide" evidence="6">
    <location>
        <begin position="1"/>
        <end position="19"/>
    </location>
</feature>
<dbReference type="GO" id="GO:0005886">
    <property type="term" value="C:plasma membrane"/>
    <property type="evidence" value="ECO:0007669"/>
    <property type="project" value="InterPro"/>
</dbReference>
<keyword evidence="6" id="KW-0732">Signal</keyword>
<evidence type="ECO:0000256" key="6">
    <source>
        <dbReference type="SAM" id="SignalP"/>
    </source>
</evidence>
<evidence type="ECO:0000256" key="5">
    <source>
        <dbReference type="SAM" id="MobiDB-lite"/>
    </source>
</evidence>
<evidence type="ECO:0000259" key="7">
    <source>
        <dbReference type="Pfam" id="PF04357"/>
    </source>
</evidence>
<evidence type="ECO:0000256" key="1">
    <source>
        <dbReference type="ARBA" id="ARBA00004167"/>
    </source>
</evidence>
<protein>
    <submittedName>
        <fullName evidence="8">Autotransporter secretion inner membrane protein TamB</fullName>
    </submittedName>
</protein>
<evidence type="ECO:0000256" key="3">
    <source>
        <dbReference type="ARBA" id="ARBA00022989"/>
    </source>
</evidence>
<name>A0A2T6ASA3_9RHOB</name>
<feature type="compositionally biased region" description="Polar residues" evidence="5">
    <location>
        <begin position="949"/>
        <end position="963"/>
    </location>
</feature>
<dbReference type="PANTHER" id="PTHR36985:SF1">
    <property type="entry name" value="TRANSLOCATION AND ASSEMBLY MODULE SUBUNIT TAMB"/>
    <property type="match status" value="1"/>
</dbReference>
<feature type="compositionally biased region" description="Gly residues" evidence="5">
    <location>
        <begin position="966"/>
        <end position="975"/>
    </location>
</feature>
<dbReference type="Proteomes" id="UP000244069">
    <property type="component" value="Unassembled WGS sequence"/>
</dbReference>
<dbReference type="RefSeq" id="WP_107977134.1">
    <property type="nucleotide sequence ID" value="NZ_BMEZ01000016.1"/>
</dbReference>
<accession>A0A2T6ASA3</accession>
<keyword evidence="3" id="KW-1133">Transmembrane helix</keyword>
<evidence type="ECO:0000256" key="2">
    <source>
        <dbReference type="ARBA" id="ARBA00022692"/>
    </source>
</evidence>
<keyword evidence="2" id="KW-0812">Transmembrane</keyword>
<comment type="subcellular location">
    <subcellularLocation>
        <location evidence="1">Membrane</location>
        <topology evidence="1">Single-pass membrane protein</topology>
    </subcellularLocation>
</comment>
<feature type="chain" id="PRO_5015400923" evidence="6">
    <location>
        <begin position="20"/>
        <end position="1416"/>
    </location>
</feature>
<feature type="region of interest" description="Disordered" evidence="5">
    <location>
        <begin position="949"/>
        <end position="975"/>
    </location>
</feature>
<dbReference type="PANTHER" id="PTHR36985">
    <property type="entry name" value="TRANSLOCATION AND ASSEMBLY MODULE SUBUNIT TAMB"/>
    <property type="match status" value="1"/>
</dbReference>
<dbReference type="EMBL" id="QBKN01000015">
    <property type="protein sequence ID" value="PTX46670.1"/>
    <property type="molecule type" value="Genomic_DNA"/>
</dbReference>
<sequence>MRFLLLCLTLLTLPLAAAAQDEESDRGFIQGLLEDALSAEGRTVSIQGFEGALSSRATIDRIAISDPDGVWLTAEDVALSWTRAALLRGRIAIDEISVGTLSMPRKPLPAEGEVPAPEARGAFSLPELPVSVRLDQLDLQEVSLGEPVLGEAASFAITGSARLEGGAGEAQLQIDRLDAGGQIALEGSYDNESRDLAIDLSVSEPQDGLVTTLIGLPGAPSLELGIEGAGPIDDFTAQIRLASDGEDRLSGTVELDGMQPVEGEEPAQSFRADLSGDIAPLFAPEYREFFGTDIRLLAEGGRQPDGTFALRTLDLSAESLSLTGAAVIGPDGWPRSFALDGEIAAGGEPVLLPIAGDRTLIGQMRLSAGFDADEGEGWKLDAQISDLDRPDLDADSFNLRGSGTIDREAGQVTGDLSLDAAGLDFADEALAQAVGDRITGDLTAAWTRDNPIRLTAIDIGGADYGLTGDVTIDPDGDPITVTPDLTLRARDLSRFAAIAQLDGLQGAAGLDLTGTFSPLTGRFDLGLGGTTSDLALGIEQVDPLLAGTGRLRLGAVRDETGTRLDPLRIETPAALIEGNAALRSEGTTANLSALIRDTSLALPGLEGPTSLTAEARQDGESWNVTAELDTPGDGALRVNGTARADGTYAEGTVTGAIGDLSAFSTLAGRDLSGAINLDASGSGNPAERTFDVTAETITRDVAVSLGASQAQLPGTTRLDFSGTRAADGTIGIRQLDIDGPALTASASGDLGPETGALDLTASIPDTARFVPGVTGQASLEGTARLEGEEWTFDADLSTPGEGRLRAQGTALADGTSVEGTLRGGIAQLSAFSELAGRPISGAAGFSASASANPAEGSFDLSLGGTLRGLTTGITQVDTLVPGTNNVELDADRTAEGVLTIERFEITGPQITGSASGSTGAEQNSLQFQARLADLGRLVSDLPGAATIQGSAQQSNGGNWQVNLDGSGPGGVTLDGGGSIAPDASTLSLNVTGRAPLAIANPRLAPNTISGVANFNISVNGPPALSSVSGRITTEGSRLSLPGPGVALNGITGDIALSGARAEITLDAAISNGGDIAVRGPITLSPPFNADLRTRIDNAQLQQAGLYETTANGVVTFSGPATGGATIGGTLTLGETELRIPQIGRSFELLDGLEHQAPPPDVRLTLARAGLGPRDDDPGAGSGGGTAFPLDLTISAPNRIFVRGRGLDAELGGSLQLLGTTASVEPQGRFELIRGRLDLLGNRLELDEGAVQLQGDFDPFIRFVATTETDDLEITITIEGPASEPDLDISSSPSLPQDEVLAQLLFGRDIGSLSALQAVQLAAAVRTLSGQGGLGLTNSLRENLGVDDLDIGITEEGNAEARVGQYLTENIYSEVSVNSEGKTQVNLNLSVTDNVTVRGRAEADGETGIGIFYERDY</sequence>
<evidence type="ECO:0000256" key="4">
    <source>
        <dbReference type="ARBA" id="ARBA00023136"/>
    </source>
</evidence>
<organism evidence="8 9">
    <name type="scientific">Allosediminivita pacifica</name>
    <dbReference type="NCBI Taxonomy" id="1267769"/>
    <lineage>
        <taxon>Bacteria</taxon>
        <taxon>Pseudomonadati</taxon>
        <taxon>Pseudomonadota</taxon>
        <taxon>Alphaproteobacteria</taxon>
        <taxon>Rhodobacterales</taxon>
        <taxon>Paracoccaceae</taxon>
        <taxon>Allosediminivita</taxon>
    </lineage>
</organism>
<evidence type="ECO:0000313" key="8">
    <source>
        <dbReference type="EMBL" id="PTX46670.1"/>
    </source>
</evidence>
<dbReference type="GO" id="GO:0009306">
    <property type="term" value="P:protein secretion"/>
    <property type="evidence" value="ECO:0007669"/>
    <property type="project" value="InterPro"/>
</dbReference>
<dbReference type="Pfam" id="PF04357">
    <property type="entry name" value="TamB"/>
    <property type="match status" value="1"/>
</dbReference>
<evidence type="ECO:0000313" key="9">
    <source>
        <dbReference type="Proteomes" id="UP000244069"/>
    </source>
</evidence>
<dbReference type="InterPro" id="IPR007452">
    <property type="entry name" value="TamB_C"/>
</dbReference>
<keyword evidence="4" id="KW-0472">Membrane</keyword>
<dbReference type="GO" id="GO:0097347">
    <property type="term" value="C:TAM protein secretion complex"/>
    <property type="evidence" value="ECO:0007669"/>
    <property type="project" value="TreeGrafter"/>
</dbReference>
<feature type="domain" description="Translocation and assembly module TamB C-terminal" evidence="7">
    <location>
        <begin position="1065"/>
        <end position="1416"/>
    </location>
</feature>
<proteinExistence type="predicted"/>
<gene>
    <name evidence="8" type="ORF">C8N44_11537</name>
</gene>
<keyword evidence="9" id="KW-1185">Reference proteome</keyword>